<feature type="domain" description="ABC transporter" evidence="5">
    <location>
        <begin position="7"/>
        <end position="233"/>
    </location>
</feature>
<evidence type="ECO:0000313" key="6">
    <source>
        <dbReference type="EMBL" id="SMF34672.1"/>
    </source>
</evidence>
<evidence type="ECO:0000259" key="5">
    <source>
        <dbReference type="PROSITE" id="PS50893"/>
    </source>
</evidence>
<dbReference type="CDD" id="cd03220">
    <property type="entry name" value="ABC_KpsT_Wzt"/>
    <property type="match status" value="1"/>
</dbReference>
<keyword evidence="4 6" id="KW-0067">ATP-binding</keyword>
<dbReference type="OrthoDB" id="9809450at2"/>
<dbReference type="PROSITE" id="PS50893">
    <property type="entry name" value="ABC_TRANSPORTER_2"/>
    <property type="match status" value="1"/>
</dbReference>
<sequence>MTHDTILTLQNVGCQYSVRKGFLKVGLYTALKDVSFEIRRGETIGVIGRNGAGKSTLLRLVAGVILPDSGVIVRHEPVSISLLTLQLGFSAELSGRDNAVLSAMLLGHRYKEAKASLDEINEFAELGGWFDEPLKTYSSGMRARLGFAVAMMMSPDVLLIDEVLGVGDESFRIKSTKVMKEKMLSGQTVLFVSHNAATIRELCSSVVWIENGVTQMVGETEEVLSTYFESLKK</sequence>
<dbReference type="InterPro" id="IPR017871">
    <property type="entry name" value="ABC_transporter-like_CS"/>
</dbReference>
<dbReference type="PANTHER" id="PTHR46743:SF2">
    <property type="entry name" value="TEICHOIC ACIDS EXPORT ATP-BINDING PROTEIN TAGH"/>
    <property type="match status" value="1"/>
</dbReference>
<dbReference type="SMART" id="SM00382">
    <property type="entry name" value="AAA"/>
    <property type="match status" value="1"/>
</dbReference>
<dbReference type="Gene3D" id="3.40.50.300">
    <property type="entry name" value="P-loop containing nucleotide triphosphate hydrolases"/>
    <property type="match status" value="1"/>
</dbReference>
<dbReference type="SUPFAM" id="SSF52540">
    <property type="entry name" value="P-loop containing nucleoside triphosphate hydrolases"/>
    <property type="match status" value="1"/>
</dbReference>
<evidence type="ECO:0000256" key="4">
    <source>
        <dbReference type="ARBA" id="ARBA00022840"/>
    </source>
</evidence>
<dbReference type="PANTHER" id="PTHR46743">
    <property type="entry name" value="TEICHOIC ACIDS EXPORT ATP-BINDING PROTEIN TAGH"/>
    <property type="match status" value="1"/>
</dbReference>
<organism evidence="6 7">
    <name type="scientific">Desulfovibrio gilichinskyi</name>
    <dbReference type="NCBI Taxonomy" id="1519643"/>
    <lineage>
        <taxon>Bacteria</taxon>
        <taxon>Pseudomonadati</taxon>
        <taxon>Thermodesulfobacteriota</taxon>
        <taxon>Desulfovibrionia</taxon>
        <taxon>Desulfovibrionales</taxon>
        <taxon>Desulfovibrionaceae</taxon>
        <taxon>Desulfovibrio</taxon>
    </lineage>
</organism>
<dbReference type="Pfam" id="PF00005">
    <property type="entry name" value="ABC_tran"/>
    <property type="match status" value="1"/>
</dbReference>
<dbReference type="InterPro" id="IPR015860">
    <property type="entry name" value="ABC_transpr_TagH-like"/>
</dbReference>
<proteinExistence type="inferred from homology"/>
<dbReference type="GO" id="GO:0016887">
    <property type="term" value="F:ATP hydrolysis activity"/>
    <property type="evidence" value="ECO:0007669"/>
    <property type="project" value="InterPro"/>
</dbReference>
<protein>
    <submittedName>
        <fullName evidence="6">Lipopolysaccharide transport system ATP-binding protein</fullName>
    </submittedName>
</protein>
<reference evidence="7" key="1">
    <citation type="submission" date="2017-04" db="EMBL/GenBank/DDBJ databases">
        <authorList>
            <person name="Varghese N."/>
            <person name="Submissions S."/>
        </authorList>
    </citation>
    <scope>NUCLEOTIDE SEQUENCE [LARGE SCALE GENOMIC DNA]</scope>
    <source>
        <strain evidence="7">K3S</strain>
    </source>
</reference>
<dbReference type="InterPro" id="IPR003439">
    <property type="entry name" value="ABC_transporter-like_ATP-bd"/>
</dbReference>
<evidence type="ECO:0000313" key="7">
    <source>
        <dbReference type="Proteomes" id="UP000192906"/>
    </source>
</evidence>
<dbReference type="GO" id="GO:0005524">
    <property type="term" value="F:ATP binding"/>
    <property type="evidence" value="ECO:0007669"/>
    <property type="project" value="UniProtKB-KW"/>
</dbReference>
<dbReference type="GO" id="GO:0140359">
    <property type="term" value="F:ABC-type transporter activity"/>
    <property type="evidence" value="ECO:0007669"/>
    <property type="project" value="InterPro"/>
</dbReference>
<keyword evidence="7" id="KW-1185">Reference proteome</keyword>
<dbReference type="PROSITE" id="PS00211">
    <property type="entry name" value="ABC_TRANSPORTER_1"/>
    <property type="match status" value="1"/>
</dbReference>
<dbReference type="Proteomes" id="UP000192906">
    <property type="component" value="Unassembled WGS sequence"/>
</dbReference>
<evidence type="ECO:0000256" key="1">
    <source>
        <dbReference type="ARBA" id="ARBA00005417"/>
    </source>
</evidence>
<name>A0A1X7EIQ7_9BACT</name>
<dbReference type="EMBL" id="FWZU01000005">
    <property type="protein sequence ID" value="SMF34672.1"/>
    <property type="molecule type" value="Genomic_DNA"/>
</dbReference>
<dbReference type="AlphaFoldDB" id="A0A1X7EIQ7"/>
<dbReference type="GO" id="GO:0016020">
    <property type="term" value="C:membrane"/>
    <property type="evidence" value="ECO:0007669"/>
    <property type="project" value="InterPro"/>
</dbReference>
<dbReference type="RefSeq" id="WP_085103710.1">
    <property type="nucleotide sequence ID" value="NZ_FWZU01000005.1"/>
</dbReference>
<evidence type="ECO:0000256" key="3">
    <source>
        <dbReference type="ARBA" id="ARBA00022741"/>
    </source>
</evidence>
<comment type="similarity">
    <text evidence="1">Belongs to the ABC transporter superfamily.</text>
</comment>
<dbReference type="InterPro" id="IPR050683">
    <property type="entry name" value="Bact_Polysacc_Export_ATP-bd"/>
</dbReference>
<dbReference type="STRING" id="1519643.SAMN06295933_3029"/>
<accession>A0A1X7EIQ7</accession>
<keyword evidence="2" id="KW-0813">Transport</keyword>
<gene>
    <name evidence="6" type="ORF">SAMN06295933_3029</name>
</gene>
<evidence type="ECO:0000256" key="2">
    <source>
        <dbReference type="ARBA" id="ARBA00022448"/>
    </source>
</evidence>
<dbReference type="InterPro" id="IPR003593">
    <property type="entry name" value="AAA+_ATPase"/>
</dbReference>
<keyword evidence="3" id="KW-0547">Nucleotide-binding</keyword>
<dbReference type="InterPro" id="IPR027417">
    <property type="entry name" value="P-loop_NTPase"/>
</dbReference>